<dbReference type="SUPFAM" id="SSF48403">
    <property type="entry name" value="Ankyrin repeat"/>
    <property type="match status" value="4"/>
</dbReference>
<feature type="compositionally biased region" description="Polar residues" evidence="4">
    <location>
        <begin position="2191"/>
        <end position="2205"/>
    </location>
</feature>
<dbReference type="OrthoDB" id="7464126at2759"/>
<keyword evidence="2 3" id="KW-0040">ANK repeat</keyword>
<evidence type="ECO:0000259" key="6">
    <source>
        <dbReference type="Pfam" id="PF24883"/>
    </source>
</evidence>
<feature type="repeat" description="ANK" evidence="3">
    <location>
        <begin position="1967"/>
        <end position="1999"/>
    </location>
</feature>
<feature type="domain" description="Nephrocystin 3-like N-terminal" evidence="6">
    <location>
        <begin position="479"/>
        <end position="661"/>
    </location>
</feature>
<protein>
    <submittedName>
        <fullName evidence="7">Pc12g10140 protein</fullName>
    </submittedName>
</protein>
<evidence type="ECO:0000256" key="2">
    <source>
        <dbReference type="ARBA" id="ARBA00023043"/>
    </source>
</evidence>
<evidence type="ECO:0000259" key="5">
    <source>
        <dbReference type="Pfam" id="PF24809"/>
    </source>
</evidence>
<feature type="compositionally biased region" description="Basic residues" evidence="4">
    <location>
        <begin position="2148"/>
        <end position="2176"/>
    </location>
</feature>
<dbReference type="eggNOG" id="KOG4177">
    <property type="taxonomic scope" value="Eukaryota"/>
</dbReference>
<feature type="region of interest" description="Disordered" evidence="4">
    <location>
        <begin position="2128"/>
        <end position="2323"/>
    </location>
</feature>
<evidence type="ECO:0000256" key="1">
    <source>
        <dbReference type="ARBA" id="ARBA00022737"/>
    </source>
</evidence>
<feature type="repeat" description="ANK" evidence="3">
    <location>
        <begin position="1867"/>
        <end position="1899"/>
    </location>
</feature>
<feature type="region of interest" description="Disordered" evidence="4">
    <location>
        <begin position="1541"/>
        <end position="1561"/>
    </location>
</feature>
<dbReference type="BioCyc" id="PCHR:PC12G10140-MONOMER"/>
<keyword evidence="8" id="KW-1185">Reference proteome</keyword>
<dbReference type="PANTHER" id="PTHR24198">
    <property type="entry name" value="ANKYRIN REPEAT AND PROTEIN KINASE DOMAIN-CONTAINING PROTEIN"/>
    <property type="match status" value="1"/>
</dbReference>
<name>B6H085_PENRW</name>
<feature type="repeat" description="ANK" evidence="3">
    <location>
        <begin position="1401"/>
        <end position="1428"/>
    </location>
</feature>
<accession>B6H085</accession>
<feature type="repeat" description="ANK" evidence="3">
    <location>
        <begin position="1007"/>
        <end position="1039"/>
    </location>
</feature>
<dbReference type="InterPro" id="IPR056884">
    <property type="entry name" value="NPHP3-like_N"/>
</dbReference>
<evidence type="ECO:0000256" key="4">
    <source>
        <dbReference type="SAM" id="MobiDB-lite"/>
    </source>
</evidence>
<proteinExistence type="predicted"/>
<dbReference type="InterPro" id="IPR002110">
    <property type="entry name" value="Ankyrin_rpt"/>
</dbReference>
<dbReference type="PANTHER" id="PTHR24198:SF165">
    <property type="entry name" value="ANKYRIN REPEAT-CONTAINING PROTEIN-RELATED"/>
    <property type="match status" value="1"/>
</dbReference>
<dbReference type="EMBL" id="AM920427">
    <property type="protein sequence ID" value="CAP80641.1"/>
    <property type="molecule type" value="Genomic_DNA"/>
</dbReference>
<organism evidence="7 8">
    <name type="scientific">Penicillium rubens (strain ATCC 28089 / DSM 1075 / NRRL 1951 / Wisconsin 54-1255)</name>
    <name type="common">Penicillium chrysogenum</name>
    <dbReference type="NCBI Taxonomy" id="500485"/>
    <lineage>
        <taxon>Eukaryota</taxon>
        <taxon>Fungi</taxon>
        <taxon>Dikarya</taxon>
        <taxon>Ascomycota</taxon>
        <taxon>Pezizomycotina</taxon>
        <taxon>Eurotiomycetes</taxon>
        <taxon>Eurotiomycetidae</taxon>
        <taxon>Eurotiales</taxon>
        <taxon>Aspergillaceae</taxon>
        <taxon>Penicillium</taxon>
        <taxon>Penicillium chrysogenum species complex</taxon>
    </lineage>
</organism>
<feature type="compositionally biased region" description="Basic and acidic residues" evidence="4">
    <location>
        <begin position="2302"/>
        <end position="2323"/>
    </location>
</feature>
<keyword evidence="1" id="KW-0677">Repeat</keyword>
<dbReference type="InterPro" id="IPR027417">
    <property type="entry name" value="P-loop_NTPase"/>
</dbReference>
<dbReference type="Pfam" id="PF24883">
    <property type="entry name" value="NPHP3_N"/>
    <property type="match status" value="1"/>
</dbReference>
<dbReference type="HOGENOM" id="CLU_230828_0_0_1"/>
<feature type="compositionally biased region" description="Basic and acidic residues" evidence="4">
    <location>
        <begin position="1546"/>
        <end position="1559"/>
    </location>
</feature>
<gene>
    <name evidence="7" type="ORF">Pc12g10140</name>
    <name evidence="7" type="ORF">PCH_Pc12g10140</name>
</gene>
<feature type="repeat" description="ANK" evidence="3">
    <location>
        <begin position="2033"/>
        <end position="2070"/>
    </location>
</feature>
<feature type="repeat" description="ANK" evidence="3">
    <location>
        <begin position="1462"/>
        <end position="1494"/>
    </location>
</feature>
<feature type="repeat" description="ANK" evidence="3">
    <location>
        <begin position="2071"/>
        <end position="2103"/>
    </location>
</feature>
<sequence length="2338" mass="255783">MTSNLAILSKWRAFPRSLTNTVLRILFLVARTYTSCHTKFIKAIRIIEKSRKKATSRNIGVRVQAKWIQKEKVEESSDIREGWICKVEENGSQVFTKEDIEELGNLSATGIYLKAFLAPNRYPSSAGGLGRVALSIEALRADAYRYGATPTPYSRAAIVAHSKIGDTQDDEQRQDGKFDKYIWLYFLDILSNSLAADLWKEAIDTLDKELQDKIRSRNQELVDLESVLSSAESKKAECNSNRNARGSKLYQVLGRVVQRLSKFKDIGDSVAAIDPTHLAIPWAAIKLALQVSVKDFENNQTVCEGIDIFSGLVPRYALFERLYLHPTFPLQDLLEKALVKLYATALKYLLKVEEYLTTRTFKRITKGVLFAYDEFDGWMDEIKEQQRIADESARLIDARASRDSDSKLDSIKTEQDALREGLEYFHEPIQFIRDGLVNLSNSWTEHERNEQERRIFKWLARLPLDEVHKRKLEARLPDSGHWIFEEANYKQWRVSSKSELLWLHGLPATGKSTLMSTVIDSLQTKHAHAPVGPLAYAFFSRNDSDRRWQDPGTLVCCLIAQLARPGPARPGHPVPLRGEVIRAYENMVQERGDIAIAEGARPAWNDAIRLLFGLIDQGTTTICIDAIDECDEDLRGDLLDLFDRLLTRVEGGRVKILVSSRPWLKMLDRFPSWPSNDIDVGKNCADLRAYARHRAAECVKRMRQRAHSVPDNWEETTIQQLVEDSQGMFLWVKLRANMLLLQSDSTIFGGDLGLEPSKDLPKSLLQLFGTIYNRIITNSPQGSITRQAVLTLFRWLLCAQAPVPAEDLIRALRIFIGKYRIGYEIQGSNITVPMVLESCQDLVVVDQDSNEIRFVHSSVGDFLKLKDGMQPAQQHAAVANLCLTTVQNLASEPPAASSLPRDKFHYYVVLYWASHVAQAGQQHQMQTIHDALDGLCQERPWFKSWLPEIKPASLLVLTWDDPHKDKIMQSLSSPATSFFTACAFGFTKVVRHCIQSNGNLICQVNDMGATGLHLAAEYGHEEIAKVLCEAGADLNPTDTDGETPLIRAAVGGYEGLVLMLLKEGASIHAQGRRYGTALHGAALNGHLDVVKILLSHGAGINITAGQFSTALHAACLRGKVMVVNWLLNSGADANAPGGATNKAQDKTTPGPTVEGSFLVAAQYILESKRVAGARNPHVSRHSRNEQIFQLSLDRHVDVNTLAEGFGPPLHIAARAGHDAVVNILLSHPGVSSNCQGGEYGSALQAAAAAGRTSIVRQLLTAKADPNMQAGRYGTALAAACRQANLGLAELLLQSDAAVNVQGGVYGSALHAACRSGNHLLVQRLLEAGADVNLIGGDYCTALQAASRDGYDVIVHILLQHGANVNVQGGSFGSALRAAAVGGHPRVVKMLCEAKAEVEGGLQMACLGGHQAVAEILLARGADLNGSSEGLDTPLQAAMAGRHHSLARWLLEKGARATDSSGIRGTSLQLAALAGEAELVDIFLEQGANPWKKNDRLDTKVIEKLGIKLPTGGYPTYPIVLAAAGGHSQVVTRLLDALPPNVFTSSDHNDRRSDQSDTARSRPKYALRSALCMALDTSHETVVNLLLDRDVPFDLATVEHACRVSKPSVVISLLKMQDPLTSEQDRYMNGIRAISKAALHKRLGVVELLLPLAIQSERFVPTDLEEALQNAVSCKDLETVNKLLHCGASPTIQSDPLWQSDLADEHEETMQTPLDRQEEVAISRNDHCKALQTAAYNGAEDSIILLLAGGVDVNIEGGHYGTAVQAAAAGGHETIVERLISAGADLSSQGGEPKYYGKPNFIKQWTTGSSTEIRARYETIKRKFEATSIRKQCGLYGTALQAAAMSGNAKIVAMLIKAGADVNDIDSLGQTPLHRAAYYKHLDVITCLIENGADIEAIDSKGYSPVLFAAQMGDREIFECLFASATKSFTSTISAVMKQRSLHLASQHGNIDIIKYLIPEQIHSVDEKGQTALFIAASNGQCSTVRFLIENGSDILCRDRKQRTALHLAAASGHDDVARLLLTSGSDILAVDNRGWSALHCAAAAGRSKVRSSKVVYLLMERGVPPNIQDFSGKIALHLAVSSRNSETVTILLNNRANINAKTNDGETPIGLSLQTGDDHLRDLLIRYGATNPSNTERSVESRSLPRGGAHRSLRRGGARRSLPRGGAHRSWRRGGARRSSPASEPFPDAVTENSASHPRSISSETADGFFLSSSSQGSDLPSTTSTVNDSQDDERMGSDARDDERTGSDARDDERTGSDARDDERMGSDARDDERTANDDDDVGKHGRPHDYDDNDAGDTFGNDRDGGDDNDADVDHARHDYAEMDDDDSVLVTTWSG</sequence>
<dbReference type="PRINTS" id="PR01415">
    <property type="entry name" value="ANKYRIN"/>
</dbReference>
<feature type="repeat" description="ANK" evidence="3">
    <location>
        <begin position="1307"/>
        <end position="1336"/>
    </location>
</feature>
<dbReference type="SMART" id="SM00248">
    <property type="entry name" value="ANK"/>
    <property type="match status" value="26"/>
</dbReference>
<dbReference type="STRING" id="500485.B6H085"/>
<dbReference type="Pfam" id="PF00023">
    <property type="entry name" value="Ank"/>
    <property type="match status" value="2"/>
</dbReference>
<feature type="repeat" description="ANK" evidence="3">
    <location>
        <begin position="1106"/>
        <end position="1138"/>
    </location>
</feature>
<feature type="repeat" description="ANK" evidence="3">
    <location>
        <begin position="2000"/>
        <end position="2032"/>
    </location>
</feature>
<dbReference type="Gene3D" id="3.40.50.300">
    <property type="entry name" value="P-loop containing nucleotide triphosphate hydrolases"/>
    <property type="match status" value="1"/>
</dbReference>
<dbReference type="Proteomes" id="UP000000724">
    <property type="component" value="Contig Pc00c12"/>
</dbReference>
<dbReference type="Pfam" id="PF24809">
    <property type="entry name" value="DUF7708"/>
    <property type="match status" value="1"/>
</dbReference>
<feature type="repeat" description="ANK" evidence="3">
    <location>
        <begin position="1758"/>
        <end position="1790"/>
    </location>
</feature>
<feature type="domain" description="DUF7708" evidence="5">
    <location>
        <begin position="252"/>
        <end position="393"/>
    </location>
</feature>
<evidence type="ECO:0000313" key="8">
    <source>
        <dbReference type="Proteomes" id="UP000000724"/>
    </source>
</evidence>
<dbReference type="SUPFAM" id="SSF52540">
    <property type="entry name" value="P-loop containing nucleoside triphosphate hydrolases"/>
    <property type="match status" value="1"/>
</dbReference>
<feature type="compositionally biased region" description="Low complexity" evidence="4">
    <location>
        <begin position="2207"/>
        <end position="2225"/>
    </location>
</feature>
<feature type="repeat" description="ANK" evidence="3">
    <location>
        <begin position="1337"/>
        <end position="1369"/>
    </location>
</feature>
<dbReference type="PROSITE" id="PS50297">
    <property type="entry name" value="ANK_REP_REGION"/>
    <property type="match status" value="12"/>
</dbReference>
<dbReference type="Pfam" id="PF13637">
    <property type="entry name" value="Ank_4"/>
    <property type="match status" value="1"/>
</dbReference>
<feature type="repeat" description="ANK" evidence="3">
    <location>
        <begin position="1040"/>
        <end position="1072"/>
    </location>
</feature>
<dbReference type="VEuPathDB" id="FungiDB:PCH_Pc12g10140"/>
<evidence type="ECO:0000256" key="3">
    <source>
        <dbReference type="PROSITE-ProRule" id="PRU00023"/>
    </source>
</evidence>
<dbReference type="InterPro" id="IPR056125">
    <property type="entry name" value="DUF7708"/>
</dbReference>
<reference evidence="7 8" key="1">
    <citation type="journal article" date="2008" name="Nat. Biotechnol.">
        <title>Genome sequencing and analysis of the filamentous fungus Penicillium chrysogenum.</title>
        <authorList>
            <person name="van den Berg M.A."/>
            <person name="Albang R."/>
            <person name="Albermann K."/>
            <person name="Badger J.H."/>
            <person name="Daran J.-M."/>
            <person name="Driessen A.J.M."/>
            <person name="Garcia-Estrada C."/>
            <person name="Fedorova N.D."/>
            <person name="Harris D.M."/>
            <person name="Heijne W.H.M."/>
            <person name="Joardar V.S."/>
            <person name="Kiel J.A.K.W."/>
            <person name="Kovalchuk A."/>
            <person name="Martin J.F."/>
            <person name="Nierman W.C."/>
            <person name="Nijland J.G."/>
            <person name="Pronk J.T."/>
            <person name="Roubos J.A."/>
            <person name="van der Klei I.J."/>
            <person name="van Peij N.N.M.E."/>
            <person name="Veenhuis M."/>
            <person name="von Doehren H."/>
            <person name="Wagner C."/>
            <person name="Wortman J.R."/>
            <person name="Bovenberg R.A.L."/>
        </authorList>
    </citation>
    <scope>NUCLEOTIDE SEQUENCE [LARGE SCALE GENOMIC DNA]</scope>
    <source>
        <strain evidence="8">ATCC 28089 / DSM 1075 / NRRL 1951 / Wisconsin 54-1255</strain>
    </source>
</reference>
<feature type="repeat" description="ANK" evidence="3">
    <location>
        <begin position="1837"/>
        <end position="1866"/>
    </location>
</feature>
<feature type="repeat" description="ANK" evidence="3">
    <location>
        <begin position="1073"/>
        <end position="1105"/>
    </location>
</feature>
<dbReference type="Pfam" id="PF12796">
    <property type="entry name" value="Ank_2"/>
    <property type="match status" value="7"/>
</dbReference>
<dbReference type="Gene3D" id="1.25.40.20">
    <property type="entry name" value="Ankyrin repeat-containing domain"/>
    <property type="match status" value="6"/>
</dbReference>
<dbReference type="PROSITE" id="PS50088">
    <property type="entry name" value="ANK_REPEAT"/>
    <property type="match status" value="15"/>
</dbReference>
<feature type="compositionally biased region" description="Basic and acidic residues" evidence="4">
    <location>
        <begin position="2233"/>
        <end position="2292"/>
    </location>
</feature>
<dbReference type="InterPro" id="IPR036770">
    <property type="entry name" value="Ankyrin_rpt-contain_sf"/>
</dbReference>
<evidence type="ECO:0000313" key="7">
    <source>
        <dbReference type="EMBL" id="CAP80641.1"/>
    </source>
</evidence>